<dbReference type="GO" id="GO:0006351">
    <property type="term" value="P:DNA-templated transcription"/>
    <property type="evidence" value="ECO:0007669"/>
    <property type="project" value="InterPro"/>
</dbReference>
<dbReference type="PROSITE" id="PS51806">
    <property type="entry name" value="DOG1"/>
    <property type="match status" value="1"/>
</dbReference>
<reference evidence="12 13" key="1">
    <citation type="submission" date="2024-04" db="EMBL/GenBank/DDBJ databases">
        <title>The reference genome of an endangered Asteraceae, Deinandra increscens subsp. villosa, native to the Central Coast of California.</title>
        <authorList>
            <person name="Guilliams M."/>
            <person name="Hasenstab-Lehman K."/>
            <person name="Meyer R."/>
            <person name="Mcevoy S."/>
        </authorList>
    </citation>
    <scope>NUCLEOTIDE SEQUENCE [LARGE SCALE GENOMIC DNA]</scope>
    <source>
        <tissue evidence="12">Leaf</tissue>
    </source>
</reference>
<accession>A0AAP0CLN4</accession>
<dbReference type="PROSITE" id="PS00036">
    <property type="entry name" value="BZIP_BASIC"/>
    <property type="match status" value="1"/>
</dbReference>
<evidence type="ECO:0000256" key="5">
    <source>
        <dbReference type="ARBA" id="ARBA00023159"/>
    </source>
</evidence>
<feature type="coiled-coil region" evidence="8">
    <location>
        <begin position="281"/>
        <end position="315"/>
    </location>
</feature>
<keyword evidence="7" id="KW-0539">Nucleus</keyword>
<evidence type="ECO:0000256" key="1">
    <source>
        <dbReference type="ARBA" id="ARBA00004123"/>
    </source>
</evidence>
<dbReference type="SUPFAM" id="SSF57959">
    <property type="entry name" value="Leucine zipper domain"/>
    <property type="match status" value="1"/>
</dbReference>
<keyword evidence="6" id="KW-0804">Transcription</keyword>
<sequence length="401" mass="45924">MAPTSTQFATSRTMGIYDPLQQFSMWDDVFGPNLSPITSNHIMIPEVDARLANKTEYSSQGSLGPSADSPPTKNITDKSQRRLAQNREAARKSRLRKKAYVQQLESGRVKLAQLEQELERTRRQVKLQYFLKGGLLQTGNGLLSSNVINPGILSTPLGTFYLCRGSNARCDEKFWVVWVHTGIATFEMGYDLWVSEQRKKDDELRKVLLTHTSEIELRMYVDIGLNHYTDLFRMKADAAKVDVFYLLNGLWRTPVERFFQWIGGFRPSELLYILMPQIELMDTQLMKVRSLRQSCEQAEEALSQGMDKLQQTLAQSISIDIMGPASYNTQMNCAMQRLEDLELFLNQADHLRQQTLEQMSQILTPHQAAKALLALGEYLQRLRVLSSIWSARPRDPRNLIP</sequence>
<evidence type="ECO:0000259" key="11">
    <source>
        <dbReference type="PROSITE" id="PS51806"/>
    </source>
</evidence>
<dbReference type="GO" id="GO:0003700">
    <property type="term" value="F:DNA-binding transcription factor activity"/>
    <property type="evidence" value="ECO:0007669"/>
    <property type="project" value="InterPro"/>
</dbReference>
<dbReference type="FunFam" id="1.20.5.170:FF:000019">
    <property type="entry name" value="BZIP family transcription factor"/>
    <property type="match status" value="1"/>
</dbReference>
<evidence type="ECO:0000259" key="10">
    <source>
        <dbReference type="PROSITE" id="PS50217"/>
    </source>
</evidence>
<keyword evidence="13" id="KW-1185">Reference proteome</keyword>
<dbReference type="Pfam" id="PF00170">
    <property type="entry name" value="bZIP_1"/>
    <property type="match status" value="1"/>
</dbReference>
<feature type="domain" description="DOG1" evidence="11">
    <location>
        <begin position="183"/>
        <end position="392"/>
    </location>
</feature>
<dbReference type="Pfam" id="PF14144">
    <property type="entry name" value="DOG1"/>
    <property type="match status" value="1"/>
</dbReference>
<evidence type="ECO:0000256" key="9">
    <source>
        <dbReference type="SAM" id="MobiDB-lite"/>
    </source>
</evidence>
<evidence type="ECO:0000256" key="8">
    <source>
        <dbReference type="SAM" id="Coils"/>
    </source>
</evidence>
<protein>
    <submittedName>
        <fullName evidence="12">Uncharacterized protein</fullName>
    </submittedName>
</protein>
<evidence type="ECO:0000256" key="7">
    <source>
        <dbReference type="ARBA" id="ARBA00023242"/>
    </source>
</evidence>
<dbReference type="InterPro" id="IPR025422">
    <property type="entry name" value="TGA_domain"/>
</dbReference>
<feature type="domain" description="BZIP" evidence="10">
    <location>
        <begin position="76"/>
        <end position="126"/>
    </location>
</feature>
<evidence type="ECO:0000313" key="13">
    <source>
        <dbReference type="Proteomes" id="UP001408789"/>
    </source>
</evidence>
<dbReference type="InterPro" id="IPR004827">
    <property type="entry name" value="bZIP"/>
</dbReference>
<dbReference type="GO" id="GO:0005634">
    <property type="term" value="C:nucleus"/>
    <property type="evidence" value="ECO:0007669"/>
    <property type="project" value="UniProtKB-SubCell"/>
</dbReference>
<dbReference type="PANTHER" id="PTHR45693:SF7">
    <property type="entry name" value="TRANSCRIPTION FACTOR TGA7"/>
    <property type="match status" value="1"/>
</dbReference>
<keyword evidence="3" id="KW-0805">Transcription regulation</keyword>
<evidence type="ECO:0000256" key="6">
    <source>
        <dbReference type="ARBA" id="ARBA00023163"/>
    </source>
</evidence>
<feature type="region of interest" description="Disordered" evidence="9">
    <location>
        <begin position="55"/>
        <end position="93"/>
    </location>
</feature>
<dbReference type="Proteomes" id="UP001408789">
    <property type="component" value="Unassembled WGS sequence"/>
</dbReference>
<proteinExistence type="inferred from homology"/>
<keyword evidence="5" id="KW-0010">Activator</keyword>
<dbReference type="GO" id="GO:0043565">
    <property type="term" value="F:sequence-specific DNA binding"/>
    <property type="evidence" value="ECO:0007669"/>
    <property type="project" value="InterPro"/>
</dbReference>
<keyword evidence="4" id="KW-0238">DNA-binding</keyword>
<name>A0AAP0CLN4_9ASTR</name>
<evidence type="ECO:0000313" key="12">
    <source>
        <dbReference type="EMBL" id="KAK9056447.1"/>
    </source>
</evidence>
<comment type="subcellular location">
    <subcellularLocation>
        <location evidence="1">Nucleus</location>
    </subcellularLocation>
</comment>
<dbReference type="InterPro" id="IPR046347">
    <property type="entry name" value="bZIP_sf"/>
</dbReference>
<organism evidence="12 13">
    <name type="scientific">Deinandra increscens subsp. villosa</name>
    <dbReference type="NCBI Taxonomy" id="3103831"/>
    <lineage>
        <taxon>Eukaryota</taxon>
        <taxon>Viridiplantae</taxon>
        <taxon>Streptophyta</taxon>
        <taxon>Embryophyta</taxon>
        <taxon>Tracheophyta</taxon>
        <taxon>Spermatophyta</taxon>
        <taxon>Magnoliopsida</taxon>
        <taxon>eudicotyledons</taxon>
        <taxon>Gunneridae</taxon>
        <taxon>Pentapetalae</taxon>
        <taxon>asterids</taxon>
        <taxon>campanulids</taxon>
        <taxon>Asterales</taxon>
        <taxon>Asteraceae</taxon>
        <taxon>Asteroideae</taxon>
        <taxon>Heliantheae alliance</taxon>
        <taxon>Madieae</taxon>
        <taxon>Madiinae</taxon>
        <taxon>Deinandra</taxon>
    </lineage>
</organism>
<comment type="caution">
    <text evidence="12">The sequence shown here is derived from an EMBL/GenBank/DDBJ whole genome shotgun (WGS) entry which is preliminary data.</text>
</comment>
<dbReference type="SMART" id="SM00338">
    <property type="entry name" value="BRLZ"/>
    <property type="match status" value="1"/>
</dbReference>
<comment type="similarity">
    <text evidence="2">Belongs to the bZIP family.</text>
</comment>
<evidence type="ECO:0000256" key="2">
    <source>
        <dbReference type="ARBA" id="ARBA00007163"/>
    </source>
</evidence>
<evidence type="ECO:0000256" key="3">
    <source>
        <dbReference type="ARBA" id="ARBA00023015"/>
    </source>
</evidence>
<feature type="coiled-coil region" evidence="8">
    <location>
        <begin position="97"/>
        <end position="124"/>
    </location>
</feature>
<dbReference type="PROSITE" id="PS50217">
    <property type="entry name" value="BZIP"/>
    <property type="match status" value="1"/>
</dbReference>
<dbReference type="EMBL" id="JBCNJP010000024">
    <property type="protein sequence ID" value="KAK9056447.1"/>
    <property type="molecule type" value="Genomic_DNA"/>
</dbReference>
<keyword evidence="8" id="KW-0175">Coiled coil</keyword>
<gene>
    <name evidence="12" type="ORF">SSX86_023808</name>
</gene>
<feature type="compositionally biased region" description="Polar residues" evidence="9">
    <location>
        <begin position="55"/>
        <end position="74"/>
    </location>
</feature>
<dbReference type="Gene3D" id="1.20.5.170">
    <property type="match status" value="1"/>
</dbReference>
<evidence type="ECO:0000256" key="4">
    <source>
        <dbReference type="ARBA" id="ARBA00023125"/>
    </source>
</evidence>
<dbReference type="PANTHER" id="PTHR45693">
    <property type="entry name" value="TRANSCRIPTION FACTOR TGA9"/>
    <property type="match status" value="1"/>
</dbReference>
<dbReference type="AlphaFoldDB" id="A0AAP0CLN4"/>